<dbReference type="Proteomes" id="UP000637002">
    <property type="component" value="Unassembled WGS sequence"/>
</dbReference>
<feature type="repeat" description="TPR" evidence="1">
    <location>
        <begin position="57"/>
        <end position="90"/>
    </location>
</feature>
<keyword evidence="1" id="KW-0802">TPR repeat</keyword>
<dbReference type="Pfam" id="PF14559">
    <property type="entry name" value="TPR_19"/>
    <property type="match status" value="1"/>
</dbReference>
<dbReference type="SUPFAM" id="SSF48452">
    <property type="entry name" value="TPR-like"/>
    <property type="match status" value="1"/>
</dbReference>
<dbReference type="PROSITE" id="PS50005">
    <property type="entry name" value="TPR"/>
    <property type="match status" value="1"/>
</dbReference>
<sequence>MRAFMSRFVSPKRSSCVLAGLFAALLGNAAAAQTGPHALKQEFDILFAQTLRNPADLDASFRFAEVATKLGDYEAAIGALERMLFYNPNLPRVRLELGILYMKLGSFEMAKSYLNTAISAPDVPPDVRDRLNTFLVEVDRRLEVNQFSFFGQMGLRYQTNANASPSTMLVKALGQDAFLDRQYAQKPDWNSFALGGFRWVADLGTQRGDTWETNVYFYGARQFDLGRFNLALAEIQSGPRLPVAPETLPGLTFRPYAIANVVSLANAPYQTTGGAGAALNWRLWGADMEVSLEWRNRNYRNSRTYPLSSEQSGDLVLAAFSTAGVLAPGWRWQTRAFYGNANAKANYYTYQQGGFEILLPYEFDVEVAAWGYAKRWTLTPSFGFAYTQYDAPNWLIDPYRARVDKEWRVGAILDMPINKWLGIGLQVSYLRDVANIPNYSLRDFVVSGGPTFRF</sequence>
<dbReference type="EMBL" id="BMGG01000005">
    <property type="protein sequence ID" value="GGC69883.1"/>
    <property type="molecule type" value="Genomic_DNA"/>
</dbReference>
<evidence type="ECO:0000313" key="3">
    <source>
        <dbReference type="EMBL" id="GGC69883.1"/>
    </source>
</evidence>
<evidence type="ECO:0008006" key="5">
    <source>
        <dbReference type="Google" id="ProtNLM"/>
    </source>
</evidence>
<proteinExistence type="predicted"/>
<organism evidence="3 4">
    <name type="scientific">Chelatococcus reniformis</name>
    <dbReference type="NCBI Taxonomy" id="1494448"/>
    <lineage>
        <taxon>Bacteria</taxon>
        <taxon>Pseudomonadati</taxon>
        <taxon>Pseudomonadota</taxon>
        <taxon>Alphaproteobacteria</taxon>
        <taxon>Hyphomicrobiales</taxon>
        <taxon>Chelatococcaceae</taxon>
        <taxon>Chelatococcus</taxon>
    </lineage>
</organism>
<accession>A0A916XGD1</accession>
<reference evidence="3" key="2">
    <citation type="submission" date="2020-09" db="EMBL/GenBank/DDBJ databases">
        <authorList>
            <person name="Sun Q."/>
            <person name="Zhou Y."/>
        </authorList>
    </citation>
    <scope>NUCLEOTIDE SEQUENCE</scope>
    <source>
        <strain evidence="3">CGMCC 1.12919</strain>
    </source>
</reference>
<dbReference type="InterPro" id="IPR011990">
    <property type="entry name" value="TPR-like_helical_dom_sf"/>
</dbReference>
<keyword evidence="4" id="KW-1185">Reference proteome</keyword>
<reference evidence="3" key="1">
    <citation type="journal article" date="2014" name="Int. J. Syst. Evol. Microbiol.">
        <title>Complete genome sequence of Corynebacterium casei LMG S-19264T (=DSM 44701T), isolated from a smear-ripened cheese.</title>
        <authorList>
            <consortium name="US DOE Joint Genome Institute (JGI-PGF)"/>
            <person name="Walter F."/>
            <person name="Albersmeier A."/>
            <person name="Kalinowski J."/>
            <person name="Ruckert C."/>
        </authorList>
    </citation>
    <scope>NUCLEOTIDE SEQUENCE</scope>
    <source>
        <strain evidence="3">CGMCC 1.12919</strain>
    </source>
</reference>
<evidence type="ECO:0000256" key="1">
    <source>
        <dbReference type="PROSITE-ProRule" id="PRU00339"/>
    </source>
</evidence>
<feature type="signal peptide" evidence="2">
    <location>
        <begin position="1"/>
        <end position="32"/>
    </location>
</feature>
<gene>
    <name evidence="3" type="ORF">GCM10010994_30560</name>
</gene>
<protein>
    <recommendedName>
        <fullName evidence="5">Tetratricopeptide repeat protein</fullName>
    </recommendedName>
</protein>
<dbReference type="InterPro" id="IPR019734">
    <property type="entry name" value="TPR_rpt"/>
</dbReference>
<dbReference type="AlphaFoldDB" id="A0A916XGD1"/>
<evidence type="ECO:0000256" key="2">
    <source>
        <dbReference type="SAM" id="SignalP"/>
    </source>
</evidence>
<comment type="caution">
    <text evidence="3">The sequence shown here is derived from an EMBL/GenBank/DDBJ whole genome shotgun (WGS) entry which is preliminary data.</text>
</comment>
<dbReference type="SMART" id="SM00028">
    <property type="entry name" value="TPR"/>
    <property type="match status" value="2"/>
</dbReference>
<keyword evidence="2" id="KW-0732">Signal</keyword>
<feature type="chain" id="PRO_5037869824" description="Tetratricopeptide repeat protein" evidence="2">
    <location>
        <begin position="33"/>
        <end position="454"/>
    </location>
</feature>
<evidence type="ECO:0000313" key="4">
    <source>
        <dbReference type="Proteomes" id="UP000637002"/>
    </source>
</evidence>
<name>A0A916XGD1_9HYPH</name>
<dbReference type="Gene3D" id="1.25.40.10">
    <property type="entry name" value="Tetratricopeptide repeat domain"/>
    <property type="match status" value="1"/>
</dbReference>